<keyword evidence="6" id="KW-0256">Endoplasmic reticulum</keyword>
<organism evidence="12 13">
    <name type="scientific">Rhamnusium bicolor</name>
    <dbReference type="NCBI Taxonomy" id="1586634"/>
    <lineage>
        <taxon>Eukaryota</taxon>
        <taxon>Metazoa</taxon>
        <taxon>Ecdysozoa</taxon>
        <taxon>Arthropoda</taxon>
        <taxon>Hexapoda</taxon>
        <taxon>Insecta</taxon>
        <taxon>Pterygota</taxon>
        <taxon>Neoptera</taxon>
        <taxon>Endopterygota</taxon>
        <taxon>Coleoptera</taxon>
        <taxon>Polyphaga</taxon>
        <taxon>Cucujiformia</taxon>
        <taxon>Chrysomeloidea</taxon>
        <taxon>Cerambycidae</taxon>
        <taxon>Lepturinae</taxon>
        <taxon>Rhagiini</taxon>
        <taxon>Rhamnusium</taxon>
    </lineage>
</organism>
<evidence type="ECO:0000256" key="2">
    <source>
        <dbReference type="ARBA" id="ARBA00005619"/>
    </source>
</evidence>
<evidence type="ECO:0000256" key="8">
    <source>
        <dbReference type="ARBA" id="ARBA00023134"/>
    </source>
</evidence>
<accession>A0AAV8ZJ54</accession>
<evidence type="ECO:0000256" key="1">
    <source>
        <dbReference type="ARBA" id="ARBA00004389"/>
    </source>
</evidence>
<dbReference type="EMBL" id="JANEYF010001307">
    <property type="protein sequence ID" value="KAJ8964853.1"/>
    <property type="molecule type" value="Genomic_DNA"/>
</dbReference>
<feature type="transmembrane region" description="Helical" evidence="11">
    <location>
        <begin position="15"/>
        <end position="35"/>
    </location>
</feature>
<keyword evidence="8" id="KW-0342">GTP-binding</keyword>
<dbReference type="Gene3D" id="3.40.50.300">
    <property type="entry name" value="P-loop containing nucleotide triphosphate hydrolases"/>
    <property type="match status" value="1"/>
</dbReference>
<gene>
    <name evidence="12" type="ORF">NQ314_004571</name>
</gene>
<proteinExistence type="inferred from homology"/>
<comment type="similarity">
    <text evidence="2">Belongs to the SRP receptor beta subunit family.</text>
</comment>
<dbReference type="Proteomes" id="UP001162156">
    <property type="component" value="Unassembled WGS sequence"/>
</dbReference>
<evidence type="ECO:0000313" key="12">
    <source>
        <dbReference type="EMBL" id="KAJ8964853.1"/>
    </source>
</evidence>
<keyword evidence="10" id="KW-0675">Receptor</keyword>
<dbReference type="InterPro" id="IPR019009">
    <property type="entry name" value="SRP_receptor_beta_su"/>
</dbReference>
<evidence type="ECO:0000256" key="6">
    <source>
        <dbReference type="ARBA" id="ARBA00022824"/>
    </source>
</evidence>
<protein>
    <recommendedName>
        <fullName evidence="3">Signal recognition particle receptor subunit beta</fullName>
    </recommendedName>
</protein>
<dbReference type="GO" id="GO:0005789">
    <property type="term" value="C:endoplasmic reticulum membrane"/>
    <property type="evidence" value="ECO:0007669"/>
    <property type="project" value="UniProtKB-SubCell"/>
</dbReference>
<comment type="caution">
    <text evidence="12">The sequence shown here is derived from an EMBL/GenBank/DDBJ whole genome shotgun (WGS) entry which is preliminary data.</text>
</comment>
<dbReference type="CDD" id="cd04105">
    <property type="entry name" value="SR_beta"/>
    <property type="match status" value="1"/>
</dbReference>
<keyword evidence="5" id="KW-0547">Nucleotide-binding</keyword>
<dbReference type="AlphaFoldDB" id="A0AAV8ZJ54"/>
<dbReference type="PANTHER" id="PTHR46693:SF1">
    <property type="entry name" value="ADP-RIBOSYLATION FACTOR-LIKE PROTEIN 15"/>
    <property type="match status" value="1"/>
</dbReference>
<dbReference type="Pfam" id="PF09439">
    <property type="entry name" value="SRPRB"/>
    <property type="match status" value="1"/>
</dbReference>
<keyword evidence="7 11" id="KW-1133">Transmembrane helix</keyword>
<evidence type="ECO:0000256" key="10">
    <source>
        <dbReference type="ARBA" id="ARBA00023170"/>
    </source>
</evidence>
<dbReference type="PANTHER" id="PTHR46693">
    <property type="entry name" value="ADP-RIBOSYLATION FACTOR-LIKE PROTEIN 15"/>
    <property type="match status" value="1"/>
</dbReference>
<dbReference type="InterPro" id="IPR027417">
    <property type="entry name" value="P-loop_NTPase"/>
</dbReference>
<dbReference type="SUPFAM" id="SSF52540">
    <property type="entry name" value="P-loop containing nucleoside triphosphate hydrolases"/>
    <property type="match status" value="1"/>
</dbReference>
<evidence type="ECO:0000313" key="13">
    <source>
        <dbReference type="Proteomes" id="UP001162156"/>
    </source>
</evidence>
<dbReference type="GO" id="GO:0005525">
    <property type="term" value="F:GTP binding"/>
    <property type="evidence" value="ECO:0007669"/>
    <property type="project" value="UniProtKB-KW"/>
</dbReference>
<evidence type="ECO:0000256" key="4">
    <source>
        <dbReference type="ARBA" id="ARBA00022692"/>
    </source>
</evidence>
<evidence type="ECO:0000256" key="7">
    <source>
        <dbReference type="ARBA" id="ARBA00022989"/>
    </source>
</evidence>
<evidence type="ECO:0000256" key="3">
    <source>
        <dbReference type="ARBA" id="ARBA00020256"/>
    </source>
</evidence>
<name>A0AAV8ZJ54_9CUCU</name>
<evidence type="ECO:0000256" key="11">
    <source>
        <dbReference type="SAM" id="Phobius"/>
    </source>
</evidence>
<keyword evidence="4 11" id="KW-0812">Transmembrane</keyword>
<comment type="subcellular location">
    <subcellularLocation>
        <location evidence="1">Endoplasmic reticulum membrane</location>
        <topology evidence="1">Single-pass membrane protein</topology>
    </subcellularLocation>
</comment>
<sequence length="242" mass="27309">MVDRKGPVIHEGTDFTQIFISIFVLVITLVLFILYKRRKSSRQGILLTGLCDSGKTLIYSQLIYNKNVQTHTSIKENIGSYLNTNDTLKIVDIPGHERLRDKFFEQYKGIAKGIVFVVDSLTLQQDIRDAAEFLYNILVDPVVLSNCPSLLILCNKQDQTFAKGGTAVKSIFEKELNTLRITKSKQLDSVDPKVKKAAMLGNPDEDFDFAALRVKVDIAESYAYHKNGSADIEGLKKWLARF</sequence>
<reference evidence="12" key="1">
    <citation type="journal article" date="2023" name="Insect Mol. Biol.">
        <title>Genome sequencing provides insights into the evolution of gene families encoding plant cell wall-degrading enzymes in longhorned beetles.</title>
        <authorList>
            <person name="Shin N.R."/>
            <person name="Okamura Y."/>
            <person name="Kirsch R."/>
            <person name="Pauchet Y."/>
        </authorList>
    </citation>
    <scope>NUCLEOTIDE SEQUENCE</scope>
    <source>
        <strain evidence="12">RBIC_L_NR</strain>
    </source>
</reference>
<keyword evidence="9 11" id="KW-0472">Membrane</keyword>
<dbReference type="InterPro" id="IPR042292">
    <property type="entry name" value="ARL15"/>
</dbReference>
<keyword evidence="13" id="KW-1185">Reference proteome</keyword>
<evidence type="ECO:0000256" key="5">
    <source>
        <dbReference type="ARBA" id="ARBA00022741"/>
    </source>
</evidence>
<evidence type="ECO:0000256" key="9">
    <source>
        <dbReference type="ARBA" id="ARBA00023136"/>
    </source>
</evidence>